<evidence type="ECO:0000313" key="6">
    <source>
        <dbReference type="Proteomes" id="UP001477443"/>
    </source>
</evidence>
<dbReference type="InterPro" id="IPR007295">
    <property type="entry name" value="DUF402"/>
</dbReference>
<evidence type="ECO:0000313" key="5">
    <source>
        <dbReference type="EMBL" id="WXL29114.1"/>
    </source>
</evidence>
<keyword evidence="3" id="KW-0460">Magnesium</keyword>
<feature type="domain" description="DUF402" evidence="4">
    <location>
        <begin position="23"/>
        <end position="160"/>
    </location>
</feature>
<proteinExistence type="predicted"/>
<dbReference type="InterPro" id="IPR035930">
    <property type="entry name" value="FomD-like_sf"/>
</dbReference>
<dbReference type="PIRSF" id="PIRSF028345">
    <property type="entry name" value="UCP028345"/>
    <property type="match status" value="1"/>
</dbReference>
<dbReference type="PANTHER" id="PTHR39159:SF1">
    <property type="entry name" value="UPF0374 PROTEIN YGAC"/>
    <property type="match status" value="1"/>
</dbReference>
<organism evidence="5 6">
    <name type="scientific">Mycoplasmopsis felifaucium</name>
    <dbReference type="NCBI Taxonomy" id="35768"/>
    <lineage>
        <taxon>Bacteria</taxon>
        <taxon>Bacillati</taxon>
        <taxon>Mycoplasmatota</taxon>
        <taxon>Mycoplasmoidales</taxon>
        <taxon>Metamycoplasmataceae</taxon>
        <taxon>Mycoplasmopsis</taxon>
    </lineage>
</organism>
<accession>A0ABZ2RQ04</accession>
<evidence type="ECO:0000256" key="2">
    <source>
        <dbReference type="ARBA" id="ARBA00022801"/>
    </source>
</evidence>
<dbReference type="Pfam" id="PF04167">
    <property type="entry name" value="DUF402"/>
    <property type="match status" value="1"/>
</dbReference>
<dbReference type="PANTHER" id="PTHR39159">
    <property type="match status" value="1"/>
</dbReference>
<dbReference type="InterPro" id="IPR016882">
    <property type="entry name" value="SA1684"/>
</dbReference>
<dbReference type="SUPFAM" id="SSF159234">
    <property type="entry name" value="FomD-like"/>
    <property type="match status" value="1"/>
</dbReference>
<evidence type="ECO:0000256" key="1">
    <source>
        <dbReference type="ARBA" id="ARBA00022723"/>
    </source>
</evidence>
<keyword evidence="6" id="KW-1185">Reference proteome</keyword>
<gene>
    <name evidence="5" type="ORF">WG617_00450</name>
</gene>
<dbReference type="Gene3D" id="2.40.380.10">
    <property type="entry name" value="FomD-like"/>
    <property type="match status" value="1"/>
</dbReference>
<protein>
    <submittedName>
        <fullName evidence="5">DUF402 domain-containing protein</fullName>
    </submittedName>
</protein>
<name>A0ABZ2RQ04_9BACT</name>
<dbReference type="RefSeq" id="WP_338822713.1">
    <property type="nucleotide sequence ID" value="NZ_CP148067.1"/>
</dbReference>
<keyword evidence="2" id="KW-0378">Hydrolase</keyword>
<reference evidence="5" key="1">
    <citation type="submission" date="2024-03" db="EMBL/GenBank/DDBJ databases">
        <title>Complete genome sequence of Mycoplasma felifaucium Z921 isolated from the trachea of a cheetah.</title>
        <authorList>
            <person name="Spergser J."/>
        </authorList>
    </citation>
    <scope>NUCLEOTIDE SEQUENCE [LARGE SCALE GENOMIC DNA]</scope>
    <source>
        <strain evidence="5">Z921</strain>
    </source>
</reference>
<evidence type="ECO:0000259" key="4">
    <source>
        <dbReference type="Pfam" id="PF04167"/>
    </source>
</evidence>
<keyword evidence="1" id="KW-0479">Metal-binding</keyword>
<evidence type="ECO:0000256" key="3">
    <source>
        <dbReference type="ARBA" id="ARBA00022842"/>
    </source>
</evidence>
<dbReference type="EMBL" id="CP148067">
    <property type="protein sequence ID" value="WXL29114.1"/>
    <property type="molecule type" value="Genomic_DNA"/>
</dbReference>
<dbReference type="Proteomes" id="UP001477443">
    <property type="component" value="Chromosome"/>
</dbReference>
<sequence>MKNPQNLPLPGSIINVQAYKFNGMLYRQWNGVKVLRNTDKHFVLCMHKTKVSEKFKHNWIYKDYVLWFMPKQGMYNALILLKPVQNYIYVNIASPPIFEDNTLKFIDLDLDVKAYPHNGASIVDGDEFKSNAYLYEYSKDLKEMVWEAATEVMGKYSNDEYFFNNQVINYYIGIAKKDKAIAENFRANIRPTYRWKSYFSEDDEDQEL</sequence>
<dbReference type="InterPro" id="IPR050212">
    <property type="entry name" value="Ntdp-like"/>
</dbReference>